<keyword evidence="2" id="KW-1185">Reference proteome</keyword>
<dbReference type="EMBL" id="BJYG01000001">
    <property type="protein sequence ID" value="GEN61892.1"/>
    <property type="molecule type" value="Genomic_DNA"/>
</dbReference>
<dbReference type="OrthoDB" id="7282296at2"/>
<organism evidence="1 2">
    <name type="scientific">Acetobacter oeni</name>
    <dbReference type="NCBI Taxonomy" id="304077"/>
    <lineage>
        <taxon>Bacteria</taxon>
        <taxon>Pseudomonadati</taxon>
        <taxon>Pseudomonadota</taxon>
        <taxon>Alphaproteobacteria</taxon>
        <taxon>Acetobacterales</taxon>
        <taxon>Acetobacteraceae</taxon>
        <taxon>Acetobacter</taxon>
    </lineage>
</organism>
<dbReference type="RefSeq" id="WP_146884881.1">
    <property type="nucleotide sequence ID" value="NZ_BJYG01000001.1"/>
</dbReference>
<evidence type="ECO:0000313" key="1">
    <source>
        <dbReference type="EMBL" id="GEN61892.1"/>
    </source>
</evidence>
<evidence type="ECO:0000313" key="2">
    <source>
        <dbReference type="Proteomes" id="UP000321746"/>
    </source>
</evidence>
<gene>
    <name evidence="1" type="primary">recX</name>
    <name evidence="1" type="ORF">AOE01nite_01160</name>
</gene>
<proteinExistence type="predicted"/>
<protein>
    <submittedName>
        <fullName evidence="1">Regulatory protein RecX</fullName>
    </submittedName>
</protein>
<accession>A0A511XG19</accession>
<sequence length="213" mass="23077">MVTRTPRTQRPAGPPPDQAALREAALAHLARFSATERGLAQVLERRISRWGRRASESGTDASEIAEITARLMPLATSVARTMVELGVINDSSFAKARATRLSHSGQSRRAIEARLAAKGIATSTVSNVLNVTLGSDERARESELGAALVFARKRRAGPFSVASPDESADRQKNEQRLLMAFARAGFARDIAMQALTTDREEAEDRIIALKDAL</sequence>
<name>A0A511XG19_9PROT</name>
<dbReference type="Proteomes" id="UP000321746">
    <property type="component" value="Unassembled WGS sequence"/>
</dbReference>
<reference evidence="1 2" key="1">
    <citation type="submission" date="2019-07" db="EMBL/GenBank/DDBJ databases">
        <title>Whole genome shotgun sequence of Acetobacter oeni NBRC 105207.</title>
        <authorList>
            <person name="Hosoyama A."/>
            <person name="Uohara A."/>
            <person name="Ohji S."/>
            <person name="Ichikawa N."/>
        </authorList>
    </citation>
    <scope>NUCLEOTIDE SEQUENCE [LARGE SCALE GENOMIC DNA]</scope>
    <source>
        <strain evidence="1 2">NBRC 105207</strain>
    </source>
</reference>
<comment type="caution">
    <text evidence="1">The sequence shown here is derived from an EMBL/GenBank/DDBJ whole genome shotgun (WGS) entry which is preliminary data.</text>
</comment>
<dbReference type="AlphaFoldDB" id="A0A511XG19"/>